<feature type="compositionally biased region" description="Polar residues" evidence="4">
    <location>
        <begin position="186"/>
        <end position="207"/>
    </location>
</feature>
<evidence type="ECO:0000256" key="2">
    <source>
        <dbReference type="ARBA" id="ARBA00023242"/>
    </source>
</evidence>
<accession>A0A146LUR8</accession>
<dbReference type="PROSITE" id="PS51477">
    <property type="entry name" value="PAH"/>
    <property type="match status" value="1"/>
</dbReference>
<evidence type="ECO:0000313" key="5">
    <source>
        <dbReference type="EMBL" id="JAQ10427.1"/>
    </source>
</evidence>
<sequence length="1074" mass="116407">MSYYQPEQYSRGWTSVEDIEKSLVSASRITQDTAGAQLGYIPPIPEPVDPQNELHPDPFSMFNRRHNGPFTIMGRGQMIIEKEMACNVGIRDLQISRELGQGVPGLRGYSDSSAQEIISSSGQFDDCDEVHPDEPTFVGLKFTSTPSSSAIKEAQTLSTKLSALVEHDFSDNPQDAVDPYGVDDVSLSQSNASAGHPDSSSRYQETSLDGRHSYSDAFFYSFDESVYVKVEDPVRPCAAEALTPSPCSSPLPNHSAIDGHFVGCVQMESDSSSSPSPIFDMLPNRSATDFITQLRTTLPDDYHEVMSIWKDYQAGQISYSALELQIDRMLGPYPNLIDAFFKFTSLSPSEEPESLIVESSNGEIPDVHQAVNQLNSGVLPASGESIREVPAAPVIEVCDEPMGEAIQNPAKIVPKTEHQVNPRIRVDMFDDYIKFCRRVRNEFDGQPEVFTKFVTLLNDHHAAKIDKESMIEGVTRLFLNHRELIQEFETLTAENFCSMVLKTAGSAAAHSAPKKVARLTDSTRPRRCRNAVILNLLKKEKAMSEDLATPAEAAPIRLVGDEEPQKNHVKDQTGTLNEKTCDFNGNSDVGESVSVSNDLGIPSSTTLGYNRDGVDICVVSSTVLDDIDNSHCEPCKLVSVQDVNLVETGRSCDLTAQALKSEDTDFPGLRLNDLAYSLPLSLDQDKPLELLKPEDIIPDMNAEPHSTLDMVDETVSSAMDSIAVEDVAEEVASVDNNIGSSELLKPEDIITEMQAEVLLGTLEAEIVTTPVVDSTVIQLVVADLVETPVESELRGADGCDIAEIELLKPSDFVHLEPSITEGNETVLDVPVITPAITPSTTTLDAPGSLIVEGTDEEMALSDSVEVSGDDFKSVDAIPSSIDAAVISADSVSSFDDGNPSSAKISSDVLGQDQCCDVGSSSDSIPQCEVLKVDPMDDTEQVLDTVVVALAKMDLNSDTDTDSLPLVEVTKLDSSGESIFADAIPLPLSSDESSEKEHQVIDESTETEVTMTVQALPDADLSPDQDPQVTPDSGPLLLRPDQFVTLSTAVDPHQVQQALQNTLPLVDSTDLIQLD</sequence>
<reference evidence="5" key="1">
    <citation type="journal article" date="2016" name="Gigascience">
        <title>De novo construction of an expanded transcriptome assembly for the western tarnished plant bug, Lygus hesperus.</title>
        <authorList>
            <person name="Tassone E.E."/>
            <person name="Geib S.M."/>
            <person name="Hall B."/>
            <person name="Fabrick J.A."/>
            <person name="Brent C.S."/>
            <person name="Hull J.J."/>
        </authorList>
    </citation>
    <scope>NUCLEOTIDE SEQUENCE</scope>
</reference>
<protein>
    <submittedName>
        <fullName evidence="5">Uncharacterized protein</fullName>
    </submittedName>
</protein>
<dbReference type="Pfam" id="PF02671">
    <property type="entry name" value="PAH"/>
    <property type="match status" value="1"/>
</dbReference>
<feature type="region of interest" description="Disordered" evidence="4">
    <location>
        <begin position="170"/>
        <end position="207"/>
    </location>
</feature>
<evidence type="ECO:0000256" key="3">
    <source>
        <dbReference type="PROSITE-ProRule" id="PRU00810"/>
    </source>
</evidence>
<dbReference type="GO" id="GO:0005634">
    <property type="term" value="C:nucleus"/>
    <property type="evidence" value="ECO:0007669"/>
    <property type="project" value="UniProtKB-SubCell"/>
</dbReference>
<gene>
    <name evidence="5" type="ORF">g.86091</name>
</gene>
<evidence type="ECO:0000256" key="1">
    <source>
        <dbReference type="ARBA" id="ARBA00004123"/>
    </source>
</evidence>
<name>A0A146LUR8_LYGHE</name>
<dbReference type="AlphaFoldDB" id="A0A146LUR8"/>
<dbReference type="GO" id="GO:0006355">
    <property type="term" value="P:regulation of DNA-templated transcription"/>
    <property type="evidence" value="ECO:0007669"/>
    <property type="project" value="InterPro"/>
</dbReference>
<organism evidence="5">
    <name type="scientific">Lygus hesperus</name>
    <name type="common">Western plant bug</name>
    <dbReference type="NCBI Taxonomy" id="30085"/>
    <lineage>
        <taxon>Eukaryota</taxon>
        <taxon>Metazoa</taxon>
        <taxon>Ecdysozoa</taxon>
        <taxon>Arthropoda</taxon>
        <taxon>Hexapoda</taxon>
        <taxon>Insecta</taxon>
        <taxon>Pterygota</taxon>
        <taxon>Neoptera</taxon>
        <taxon>Paraneoptera</taxon>
        <taxon>Hemiptera</taxon>
        <taxon>Heteroptera</taxon>
        <taxon>Panheteroptera</taxon>
        <taxon>Cimicomorpha</taxon>
        <taxon>Miridae</taxon>
        <taxon>Mirini</taxon>
        <taxon>Lygus</taxon>
    </lineage>
</organism>
<dbReference type="SUPFAM" id="SSF47762">
    <property type="entry name" value="PAH2 domain"/>
    <property type="match status" value="2"/>
</dbReference>
<dbReference type="InterPro" id="IPR003822">
    <property type="entry name" value="PAH"/>
</dbReference>
<dbReference type="EMBL" id="GDHC01008202">
    <property type="protein sequence ID" value="JAQ10427.1"/>
    <property type="molecule type" value="Transcribed_RNA"/>
</dbReference>
<dbReference type="Gene3D" id="1.20.1160.11">
    <property type="entry name" value="Paired amphipathic helix"/>
    <property type="match status" value="1"/>
</dbReference>
<evidence type="ECO:0000256" key="4">
    <source>
        <dbReference type="SAM" id="MobiDB-lite"/>
    </source>
</evidence>
<keyword evidence="2 3" id="KW-0539">Nucleus</keyword>
<dbReference type="InterPro" id="IPR036600">
    <property type="entry name" value="PAH_sf"/>
</dbReference>
<proteinExistence type="predicted"/>
<comment type="subcellular location">
    <subcellularLocation>
        <location evidence="1 3">Nucleus</location>
    </subcellularLocation>
</comment>